<keyword evidence="1" id="KW-1133">Transmembrane helix</keyword>
<gene>
    <name evidence="2" type="ORF">PTTT1_LOCUS51514</name>
</gene>
<evidence type="ECO:0000313" key="2">
    <source>
        <dbReference type="EMBL" id="CAG9293438.1"/>
    </source>
</evidence>
<dbReference type="AlphaFoldDB" id="A0A8J9TN88"/>
<dbReference type="EMBL" id="OU594949">
    <property type="protein sequence ID" value="CAG9293438.1"/>
    <property type="molecule type" value="Genomic_DNA"/>
</dbReference>
<feature type="transmembrane region" description="Helical" evidence="1">
    <location>
        <begin position="62"/>
        <end position="78"/>
    </location>
</feature>
<keyword evidence="1" id="KW-0472">Membrane</keyword>
<feature type="transmembrane region" description="Helical" evidence="1">
    <location>
        <begin position="32"/>
        <end position="50"/>
    </location>
</feature>
<keyword evidence="1" id="KW-0812">Transmembrane</keyword>
<organism evidence="2">
    <name type="scientific">Phaeodactylum tricornutum</name>
    <name type="common">Diatom</name>
    <dbReference type="NCBI Taxonomy" id="2850"/>
    <lineage>
        <taxon>Eukaryota</taxon>
        <taxon>Sar</taxon>
        <taxon>Stramenopiles</taxon>
        <taxon>Ochrophyta</taxon>
        <taxon>Bacillariophyta</taxon>
        <taxon>Bacillariophyceae</taxon>
        <taxon>Bacillariophycidae</taxon>
        <taxon>Naviculales</taxon>
        <taxon>Phaeodactylaceae</taxon>
        <taxon>Phaeodactylum</taxon>
    </lineage>
</organism>
<dbReference type="OMA" id="CLLIWIY"/>
<evidence type="ECO:0000256" key="1">
    <source>
        <dbReference type="SAM" id="Phobius"/>
    </source>
</evidence>
<reference evidence="2" key="1">
    <citation type="submission" date="2022-02" db="EMBL/GenBank/DDBJ databases">
        <authorList>
            <person name="Giguere J D."/>
        </authorList>
    </citation>
    <scope>NUCLEOTIDE SEQUENCE</scope>
    <source>
        <strain evidence="2">CCAP 1055/1</strain>
    </source>
</reference>
<protein>
    <submittedName>
        <fullName evidence="2">Uncharacterized protein</fullName>
    </submittedName>
</protein>
<accession>A0A8J9TN88</accession>
<dbReference type="Proteomes" id="UP000836788">
    <property type="component" value="Chromosome 8"/>
</dbReference>
<sequence length="157" mass="17341">MLSIPKLKATLAKALAFNSKPTEETFPEFPKVLIWFRFLLGLSYGLYLGLNDYRSGTLPLQALNLITFLPVMYAKLYLGMDGDHFQTQTVFAGTFQAMSLCLLIWIYLFTAAHEADESKLASLLVATVAPMMGDGSDGAISDATYVPPVQKMPESEF</sequence>
<proteinExistence type="predicted"/>
<name>A0A8J9TN88_PHATR</name>
<feature type="transmembrane region" description="Helical" evidence="1">
    <location>
        <begin position="90"/>
        <end position="109"/>
    </location>
</feature>